<dbReference type="AlphaFoldDB" id="U1RS46"/>
<dbReference type="Proteomes" id="UP000016536">
    <property type="component" value="Unassembled WGS sequence"/>
</dbReference>
<name>U1RS46_9ACTO</name>
<evidence type="ECO:0000313" key="2">
    <source>
        <dbReference type="EMBL" id="ERH22468.1"/>
    </source>
</evidence>
<evidence type="ECO:0000313" key="3">
    <source>
        <dbReference type="Proteomes" id="UP000016536"/>
    </source>
</evidence>
<feature type="compositionally biased region" description="Low complexity" evidence="1">
    <location>
        <begin position="41"/>
        <end position="57"/>
    </location>
</feature>
<organism evidence="2 3">
    <name type="scientific">Actinomyces johnsonii F0542</name>
    <dbReference type="NCBI Taxonomy" id="1321818"/>
    <lineage>
        <taxon>Bacteria</taxon>
        <taxon>Bacillati</taxon>
        <taxon>Actinomycetota</taxon>
        <taxon>Actinomycetes</taxon>
        <taxon>Actinomycetales</taxon>
        <taxon>Actinomycetaceae</taxon>
        <taxon>Actinomyces</taxon>
    </lineage>
</organism>
<gene>
    <name evidence="2" type="ORF">HMPREF1979_02571</name>
</gene>
<comment type="caution">
    <text evidence="2">The sequence shown here is derived from an EMBL/GenBank/DDBJ whole genome shotgun (WGS) entry which is preliminary data.</text>
</comment>
<evidence type="ECO:0000256" key="1">
    <source>
        <dbReference type="SAM" id="MobiDB-lite"/>
    </source>
</evidence>
<keyword evidence="3" id="KW-1185">Reference proteome</keyword>
<protein>
    <submittedName>
        <fullName evidence="2">Uncharacterized protein</fullName>
    </submittedName>
</protein>
<feature type="region of interest" description="Disordered" evidence="1">
    <location>
        <begin position="38"/>
        <end position="76"/>
    </location>
</feature>
<accession>U1RS46</accession>
<reference evidence="2 3" key="1">
    <citation type="submission" date="2013-08" db="EMBL/GenBank/DDBJ databases">
        <authorList>
            <person name="Weinstock G."/>
            <person name="Sodergren E."/>
            <person name="Wylie T."/>
            <person name="Fulton L."/>
            <person name="Fulton R."/>
            <person name="Fronick C."/>
            <person name="O'Laughlin M."/>
            <person name="Godfrey J."/>
            <person name="Miner T."/>
            <person name="Herter B."/>
            <person name="Appelbaum E."/>
            <person name="Cordes M."/>
            <person name="Lek S."/>
            <person name="Wollam A."/>
            <person name="Pepin K.H."/>
            <person name="Palsikar V.B."/>
            <person name="Mitreva M."/>
            <person name="Wilson R.K."/>
        </authorList>
    </citation>
    <scope>NUCLEOTIDE SEQUENCE [LARGE SCALE GENOMIC DNA]</scope>
    <source>
        <strain evidence="2 3">F0542</strain>
    </source>
</reference>
<dbReference type="EMBL" id="AWSE01000168">
    <property type="protein sequence ID" value="ERH22468.1"/>
    <property type="molecule type" value="Genomic_DNA"/>
</dbReference>
<proteinExistence type="predicted"/>
<sequence>MAVVIAAIVPGLHAGTVSNGDAITAGAYNILGDGGFFPGDSQSSSSSPSVRSSPSAARRWRESAPLCQRHHSGHGP</sequence>
<dbReference type="HOGENOM" id="CLU_2646344_0_0_11"/>